<keyword evidence="1" id="KW-1133">Transmembrane helix</keyword>
<dbReference type="STRING" id="289078.A0A2X0KYE7"/>
<keyword evidence="1" id="KW-0472">Membrane</keyword>
<proteinExistence type="predicted"/>
<feature type="transmembrane region" description="Helical" evidence="1">
    <location>
        <begin position="199"/>
        <end position="219"/>
    </location>
</feature>
<gene>
    <name evidence="2" type="ORF">BZ3500_MVSOF-1268-A1-R1_CHR4-2G06906</name>
</gene>
<evidence type="ECO:0000313" key="2">
    <source>
        <dbReference type="EMBL" id="SCZ96976.1"/>
    </source>
</evidence>
<name>A0A2X0KYE7_9BASI</name>
<accession>A0A2X0KYE7</accession>
<dbReference type="OrthoDB" id="2530455at2759"/>
<feature type="transmembrane region" description="Helical" evidence="1">
    <location>
        <begin position="271"/>
        <end position="297"/>
    </location>
</feature>
<organism evidence="2 3">
    <name type="scientific">Microbotryum saponariae</name>
    <dbReference type="NCBI Taxonomy" id="289078"/>
    <lineage>
        <taxon>Eukaryota</taxon>
        <taxon>Fungi</taxon>
        <taxon>Dikarya</taxon>
        <taxon>Basidiomycota</taxon>
        <taxon>Pucciniomycotina</taxon>
        <taxon>Microbotryomycetes</taxon>
        <taxon>Microbotryales</taxon>
        <taxon>Microbotryaceae</taxon>
        <taxon>Microbotryum</taxon>
    </lineage>
</organism>
<dbReference type="AlphaFoldDB" id="A0A2X0KYE7"/>
<evidence type="ECO:0000313" key="3">
    <source>
        <dbReference type="Proteomes" id="UP000249723"/>
    </source>
</evidence>
<keyword evidence="3" id="KW-1185">Reference proteome</keyword>
<dbReference type="Proteomes" id="UP000249723">
    <property type="component" value="Unassembled WGS sequence"/>
</dbReference>
<keyword evidence="1" id="KW-0812">Transmembrane</keyword>
<evidence type="ECO:0000256" key="1">
    <source>
        <dbReference type="SAM" id="Phobius"/>
    </source>
</evidence>
<reference evidence="3" key="1">
    <citation type="submission" date="2016-10" db="EMBL/GenBank/DDBJ databases">
        <authorList>
            <person name="Jeantristanb JTB J.-T."/>
            <person name="Ricardo R."/>
        </authorList>
    </citation>
    <scope>NUCLEOTIDE SEQUENCE [LARGE SCALE GENOMIC DNA]</scope>
</reference>
<protein>
    <submittedName>
        <fullName evidence="2">BZ3500_MvSof-1268-A1-R1_Chr4-2g06906 protein</fullName>
    </submittedName>
</protein>
<sequence>MRDITRSHWSFSFFPFSHPHPTARFLQVAPRGLVSSHPHFVVAYASISALEPPLALLDCLVPMTYLQKRNSASSVQVTIQTSTTATNATPGGSGMQESLPVQSATISSNPCGHAVEPAHVTDDFDPNTSFGATSAATVTRLPSYEPRSPVYPISFHPPYPTCDSLDSQDHTLTLVESSKDQQAPPPTYSETPRTRAERLFYFGLVPPFIAWAFGMVHIWRPENPEKKWLASIESNVGARGAGVQGVVQDGSAGVNSVRECMRSFREEELLWAKRCAWCLLGTSIVGSLAIVIIVCMVTQA</sequence>
<dbReference type="EMBL" id="FMWP01000092">
    <property type="protein sequence ID" value="SCZ96976.1"/>
    <property type="molecule type" value="Genomic_DNA"/>
</dbReference>